<dbReference type="SUPFAM" id="SSF54928">
    <property type="entry name" value="RNA-binding domain, RBD"/>
    <property type="match status" value="2"/>
</dbReference>
<feature type="compositionally biased region" description="Low complexity" evidence="2">
    <location>
        <begin position="460"/>
        <end position="469"/>
    </location>
</feature>
<feature type="compositionally biased region" description="Basic residues" evidence="2">
    <location>
        <begin position="543"/>
        <end position="560"/>
    </location>
</feature>
<dbReference type="InterPro" id="IPR012677">
    <property type="entry name" value="Nucleotide-bd_a/b_plait_sf"/>
</dbReference>
<dbReference type="OrthoDB" id="4726at2759"/>
<gene>
    <name evidence="4" type="primary">PowCR01_110044600</name>
    <name evidence="4" type="ORF">POWCR01_110044600</name>
</gene>
<dbReference type="Proteomes" id="UP000243200">
    <property type="component" value="Chromosome 11"/>
</dbReference>
<feature type="compositionally biased region" description="Basic residues" evidence="2">
    <location>
        <begin position="470"/>
        <end position="527"/>
    </location>
</feature>
<dbReference type="AlphaFoldDB" id="A0A1C3KUK0"/>
<keyword evidence="1" id="KW-0694">RNA-binding</keyword>
<feature type="compositionally biased region" description="Low complexity" evidence="2">
    <location>
        <begin position="561"/>
        <end position="573"/>
    </location>
</feature>
<feature type="region of interest" description="Disordered" evidence="2">
    <location>
        <begin position="354"/>
        <end position="607"/>
    </location>
</feature>
<dbReference type="CDD" id="cd00590">
    <property type="entry name" value="RRM_SF"/>
    <property type="match status" value="1"/>
</dbReference>
<feature type="compositionally biased region" description="Low complexity" evidence="2">
    <location>
        <begin position="428"/>
        <end position="453"/>
    </location>
</feature>
<dbReference type="Gene3D" id="3.30.70.330">
    <property type="match status" value="2"/>
</dbReference>
<evidence type="ECO:0000313" key="4">
    <source>
        <dbReference type="EMBL" id="SBT77854.1"/>
    </source>
</evidence>
<evidence type="ECO:0000256" key="2">
    <source>
        <dbReference type="SAM" id="MobiDB-lite"/>
    </source>
</evidence>
<reference evidence="4 5" key="1">
    <citation type="submission" date="2016-06" db="EMBL/GenBank/DDBJ databases">
        <authorList>
            <consortium name="Pathogen Informatics"/>
        </authorList>
    </citation>
    <scope>NUCLEOTIDE SEQUENCE [LARGE SCALE GENOMIC DNA]</scope>
    <source>
        <strain evidence="4">PowCR01</strain>
    </source>
</reference>
<feature type="compositionally biased region" description="Low complexity" evidence="2">
    <location>
        <begin position="355"/>
        <end position="377"/>
    </location>
</feature>
<feature type="compositionally biased region" description="Basic and acidic residues" evidence="2">
    <location>
        <begin position="399"/>
        <end position="418"/>
    </location>
</feature>
<dbReference type="PANTHER" id="PTHR32343:SF22">
    <property type="entry name" value="LD29830P"/>
    <property type="match status" value="1"/>
</dbReference>
<sequence>MSLNFSIANVVYVKNLSPDVSENDIKEKFESCDEIINVDFKNFPGRNQKYCQIEFKSSEGITKASRLNGETLLNVPMVVTVIEPVLQNQTFNDILNNNNDGEKTANNSIDIRGALLTNSTSSNGVNSSNIPSNVQQYQVILHTHSNVIQMGGKNLQNLLLQKQLISEQKKGLVDFQNSLNEKNNKFDVFSKIIYMENIPENYTEEDINRFFENVGKTTSYKLQYNEQKKVHTAFVEFKNEEHAKAALNLNGVKVGNYDVSIRDAYSLISEKDNLKNNFSFYSTGNNNTAKGEHSELIPVNKQVTVNKKVEQVLALKEKLTLKLCAMYNPNLLLVNNIVQANQFLLNTTVENDPAGNSNDVGGGNNQVSGNNQVGGNNNDEKQKVNEAKVESADAMTDIKNSKEETQQADRKRSEEGKKEKTKKKISKCSKYSDSPSTSGKKSLSRNSDRSSASKGEDRTSLASRSSPSRSHTRTRHRRSHSRSRRRSISRSRNHRRKSKTDVHRRHDSQKYDRRRKRKRSSHSRNYIRTKSNSVSSYESNRNSRYHSKERKKSKIRRKKYYSSSSSYSNSSYASRRRRRESGSNKPWWVKESEKMEMRQRLKEKQMRELAYRERYRRYGSP</sequence>
<feature type="compositionally biased region" description="Basic and acidic residues" evidence="2">
    <location>
        <begin position="378"/>
        <end position="391"/>
    </location>
</feature>
<feature type="domain" description="RRM" evidence="3">
    <location>
        <begin position="191"/>
        <end position="266"/>
    </location>
</feature>
<proteinExistence type="predicted"/>
<protein>
    <submittedName>
        <fullName evidence="4">RNA-binding protein, putative</fullName>
    </submittedName>
</protein>
<evidence type="ECO:0000256" key="1">
    <source>
        <dbReference type="PROSITE-ProRule" id="PRU00176"/>
    </source>
</evidence>
<dbReference type="Pfam" id="PF00076">
    <property type="entry name" value="RRM_1"/>
    <property type="match status" value="2"/>
</dbReference>
<name>A0A1C3KUK0_PLAOA</name>
<dbReference type="VEuPathDB" id="PlasmoDB:POWCR01_110044600"/>
<evidence type="ECO:0000313" key="5">
    <source>
        <dbReference type="Proteomes" id="UP000243200"/>
    </source>
</evidence>
<feature type="compositionally biased region" description="Basic and acidic residues" evidence="2">
    <location>
        <begin position="588"/>
        <end position="607"/>
    </location>
</feature>
<feature type="domain" description="RRM" evidence="3">
    <location>
        <begin position="9"/>
        <end position="84"/>
    </location>
</feature>
<dbReference type="PANTHER" id="PTHR32343">
    <property type="entry name" value="SERINE/ARGININE-RICH SPLICING FACTOR"/>
    <property type="match status" value="1"/>
</dbReference>
<evidence type="ECO:0000259" key="3">
    <source>
        <dbReference type="PROSITE" id="PS50102"/>
    </source>
</evidence>
<feature type="compositionally biased region" description="Polar residues" evidence="2">
    <location>
        <begin position="528"/>
        <end position="542"/>
    </location>
</feature>
<dbReference type="SMART" id="SM00360">
    <property type="entry name" value="RRM"/>
    <property type="match status" value="2"/>
</dbReference>
<accession>A0A1C3KUK0</accession>
<dbReference type="EMBL" id="LT594515">
    <property type="protein sequence ID" value="SBT77854.1"/>
    <property type="molecule type" value="Genomic_DNA"/>
</dbReference>
<dbReference type="PROSITE" id="PS50102">
    <property type="entry name" value="RRM"/>
    <property type="match status" value="2"/>
</dbReference>
<organism evidence="4 5">
    <name type="scientific">Plasmodium ovale</name>
    <name type="common">malaria parasite P. ovale</name>
    <dbReference type="NCBI Taxonomy" id="36330"/>
    <lineage>
        <taxon>Eukaryota</taxon>
        <taxon>Sar</taxon>
        <taxon>Alveolata</taxon>
        <taxon>Apicomplexa</taxon>
        <taxon>Aconoidasida</taxon>
        <taxon>Haemosporida</taxon>
        <taxon>Plasmodiidae</taxon>
        <taxon>Plasmodium</taxon>
        <taxon>Plasmodium (Plasmodium)</taxon>
    </lineage>
</organism>
<dbReference type="VEuPathDB" id="PlasmoDB:PocGH01_11050500"/>
<dbReference type="InterPro" id="IPR035979">
    <property type="entry name" value="RBD_domain_sf"/>
</dbReference>
<dbReference type="InterPro" id="IPR000504">
    <property type="entry name" value="RRM_dom"/>
</dbReference>
<dbReference type="GO" id="GO:0003723">
    <property type="term" value="F:RNA binding"/>
    <property type="evidence" value="ECO:0007669"/>
    <property type="project" value="UniProtKB-UniRule"/>
</dbReference>